<evidence type="ECO:0000256" key="1">
    <source>
        <dbReference type="SAM" id="Phobius"/>
    </source>
</evidence>
<dbReference type="Proteomes" id="UP000070373">
    <property type="component" value="Unassembled WGS sequence"/>
</dbReference>
<reference evidence="2 3" key="1">
    <citation type="journal article" date="2016" name="Sci. Rep.">
        <title>Metabolic traits of an uncultured archaeal lineage -MSBL1- from brine pools of the Red Sea.</title>
        <authorList>
            <person name="Mwirichia R."/>
            <person name="Alam I."/>
            <person name="Rashid M."/>
            <person name="Vinu M."/>
            <person name="Ba-Alawi W."/>
            <person name="Anthony Kamau A."/>
            <person name="Kamanda Ngugi D."/>
            <person name="Goker M."/>
            <person name="Klenk H.P."/>
            <person name="Bajic V."/>
            <person name="Stingl U."/>
        </authorList>
    </citation>
    <scope>NUCLEOTIDE SEQUENCE [LARGE SCALE GENOMIC DNA]</scope>
    <source>
        <strain evidence="2">SCGC-AAA259E17</strain>
    </source>
</reference>
<name>A0A133UD39_9EURY</name>
<keyword evidence="1" id="KW-0472">Membrane</keyword>
<keyword evidence="3" id="KW-1185">Reference proteome</keyword>
<comment type="caution">
    <text evidence="2">The sequence shown here is derived from an EMBL/GenBank/DDBJ whole genome shotgun (WGS) entry which is preliminary data.</text>
</comment>
<keyword evidence="1" id="KW-1133">Transmembrane helix</keyword>
<dbReference type="AlphaFoldDB" id="A0A133UD39"/>
<accession>A0A133UD39</accession>
<evidence type="ECO:0000313" key="3">
    <source>
        <dbReference type="Proteomes" id="UP000070373"/>
    </source>
</evidence>
<dbReference type="EMBL" id="LHXN01000078">
    <property type="protein sequence ID" value="KXA92108.1"/>
    <property type="molecule type" value="Genomic_DNA"/>
</dbReference>
<evidence type="ECO:0000313" key="2">
    <source>
        <dbReference type="EMBL" id="KXA92108.1"/>
    </source>
</evidence>
<sequence>MEKKKVLKILGCAIAFGLAVGVIGGAVEGFLSNYGPLKNAGKIVTVPLTAVVVGVFGGVVHRQFRNEEWWIFS</sequence>
<protein>
    <submittedName>
        <fullName evidence="2">Uncharacterized protein</fullName>
    </submittedName>
</protein>
<feature type="transmembrane region" description="Helical" evidence="1">
    <location>
        <begin position="40"/>
        <end position="60"/>
    </location>
</feature>
<gene>
    <name evidence="2" type="ORF">AKJ64_04020</name>
</gene>
<organism evidence="2 3">
    <name type="scientific">candidate division MSBL1 archaeon SCGC-AAA259E17</name>
    <dbReference type="NCBI Taxonomy" id="1698263"/>
    <lineage>
        <taxon>Archaea</taxon>
        <taxon>Methanobacteriati</taxon>
        <taxon>Methanobacteriota</taxon>
        <taxon>candidate division MSBL1</taxon>
    </lineage>
</organism>
<proteinExistence type="predicted"/>
<keyword evidence="1" id="KW-0812">Transmembrane</keyword>